<sequence length="364" mass="40283">MRLSSGKLQSFVHGGDVYSAESPLGRWLDFSANINPLGLSESVKKAIMAGIEGLVHYPDPRGKELKQAVSASYHVPEQAVVLGNGAAELFYVYFHTKRPGRVLLPVPSFSEYEKAARSAGAEIRYFYLQEQEDFQLDFARLRSEMAGCHTVVLGNPNNPTGELLERGDVECFVQAAGEAGIDVIVDESFLDFRTDRQLYSVADLAAEYDNLLVISSLTKAFAIPGLRLGYGVATERLVRELEFNKDTWNVNSLAQAAGIAALGDDGYRVRTLAFIKQNVPYMYESLGKLEGLKVYEPSVNFVLLNIAGCGMESWQLAEKMRQKGVLIRDCSNYPGLDTRFVRVAVRGMAENRLMLQALKECLEA</sequence>
<keyword evidence="12" id="KW-1185">Reference proteome</keyword>
<evidence type="ECO:0000256" key="5">
    <source>
        <dbReference type="ARBA" id="ARBA00022573"/>
    </source>
</evidence>
<dbReference type="InterPro" id="IPR015421">
    <property type="entry name" value="PyrdxlP-dep_Trfase_major"/>
</dbReference>
<dbReference type="GO" id="GO:0009236">
    <property type="term" value="P:cobalamin biosynthetic process"/>
    <property type="evidence" value="ECO:0007669"/>
    <property type="project" value="UniProtKB-UniPathway"/>
</dbReference>
<dbReference type="AlphaFoldDB" id="A0A6I2UJM1"/>
<dbReference type="Proteomes" id="UP000433181">
    <property type="component" value="Unassembled WGS sequence"/>
</dbReference>
<evidence type="ECO:0000256" key="6">
    <source>
        <dbReference type="ARBA" id="ARBA00022898"/>
    </source>
</evidence>
<evidence type="ECO:0000256" key="2">
    <source>
        <dbReference type="ARBA" id="ARBA00003444"/>
    </source>
</evidence>
<evidence type="ECO:0000259" key="10">
    <source>
        <dbReference type="Pfam" id="PF00155"/>
    </source>
</evidence>
<dbReference type="Gene3D" id="3.40.640.10">
    <property type="entry name" value="Type I PLP-dependent aspartate aminotransferase-like (Major domain)"/>
    <property type="match status" value="1"/>
</dbReference>
<evidence type="ECO:0000256" key="9">
    <source>
        <dbReference type="ARBA" id="ARBA00048531"/>
    </source>
</evidence>
<dbReference type="InterPro" id="IPR015424">
    <property type="entry name" value="PyrdxlP-dep_Trfase"/>
</dbReference>
<dbReference type="PROSITE" id="PS00105">
    <property type="entry name" value="AA_TRANSFER_CLASS_1"/>
    <property type="match status" value="1"/>
</dbReference>
<keyword evidence="5" id="KW-0169">Cobalamin biosynthesis</keyword>
<evidence type="ECO:0000256" key="8">
    <source>
        <dbReference type="ARBA" id="ARBA00029996"/>
    </source>
</evidence>
<comment type="catalytic activity">
    <reaction evidence="9">
        <text>O-phospho-L-threonine + H(+) = (R)-1-aminopropan-2-yl phosphate + CO2</text>
        <dbReference type="Rhea" id="RHEA:11492"/>
        <dbReference type="ChEBI" id="CHEBI:15378"/>
        <dbReference type="ChEBI" id="CHEBI:16526"/>
        <dbReference type="ChEBI" id="CHEBI:58563"/>
        <dbReference type="ChEBI" id="CHEBI:58675"/>
        <dbReference type="EC" id="4.1.1.81"/>
    </reaction>
</comment>
<dbReference type="InterPro" id="IPR005860">
    <property type="entry name" value="CobD"/>
</dbReference>
<dbReference type="InterPro" id="IPR004839">
    <property type="entry name" value="Aminotransferase_I/II_large"/>
</dbReference>
<comment type="function">
    <text evidence="2">Decarboxylates L-threonine-O-3-phosphate to yield (R)-1-amino-2-propanol O-2-phosphate, the precursor for the linkage between the nucleotide loop and the corrin ring in cobalamin.</text>
</comment>
<dbReference type="InterPro" id="IPR004838">
    <property type="entry name" value="NHTrfase_class1_PyrdxlP-BS"/>
</dbReference>
<evidence type="ECO:0000256" key="3">
    <source>
        <dbReference type="ARBA" id="ARBA00004953"/>
    </source>
</evidence>
<keyword evidence="6" id="KW-0663">Pyridoxal phosphate</keyword>
<reference evidence="11 12" key="1">
    <citation type="submission" date="2019-08" db="EMBL/GenBank/DDBJ databases">
        <title>In-depth cultivation of the pig gut microbiome towards novel bacterial diversity and tailored functional studies.</title>
        <authorList>
            <person name="Wylensek D."/>
            <person name="Hitch T.C.A."/>
            <person name="Clavel T."/>
        </authorList>
    </citation>
    <scope>NUCLEOTIDE SEQUENCE [LARGE SCALE GENOMIC DNA]</scope>
    <source>
        <strain evidence="11 12">WCA-693-APC-5D-A</strain>
    </source>
</reference>
<dbReference type="Gene3D" id="3.90.1150.10">
    <property type="entry name" value="Aspartate Aminotransferase, domain 1"/>
    <property type="match status" value="1"/>
</dbReference>
<dbReference type="GO" id="GO:0048472">
    <property type="term" value="F:threonine-phosphate decarboxylase activity"/>
    <property type="evidence" value="ECO:0007669"/>
    <property type="project" value="UniProtKB-EC"/>
</dbReference>
<dbReference type="Pfam" id="PF00155">
    <property type="entry name" value="Aminotran_1_2"/>
    <property type="match status" value="1"/>
</dbReference>
<comment type="cofactor">
    <cofactor evidence="1">
        <name>pyridoxal 5'-phosphate</name>
        <dbReference type="ChEBI" id="CHEBI:597326"/>
    </cofactor>
</comment>
<name>A0A6I2UJM1_9FIRM</name>
<dbReference type="CDD" id="cd00609">
    <property type="entry name" value="AAT_like"/>
    <property type="match status" value="1"/>
</dbReference>
<evidence type="ECO:0000313" key="11">
    <source>
        <dbReference type="EMBL" id="MSU09869.1"/>
    </source>
</evidence>
<organism evidence="11 12">
    <name type="scientific">Anaerovibrio slackiae</name>
    <dbReference type="NCBI Taxonomy" id="2652309"/>
    <lineage>
        <taxon>Bacteria</taxon>
        <taxon>Bacillati</taxon>
        <taxon>Bacillota</taxon>
        <taxon>Negativicutes</taxon>
        <taxon>Selenomonadales</taxon>
        <taxon>Selenomonadaceae</taxon>
        <taxon>Anaerovibrio</taxon>
    </lineage>
</organism>
<comment type="pathway">
    <text evidence="3">Cofactor biosynthesis; adenosylcobalamin biosynthesis.</text>
</comment>
<dbReference type="GO" id="GO:0030170">
    <property type="term" value="F:pyridoxal phosphate binding"/>
    <property type="evidence" value="ECO:0007669"/>
    <property type="project" value="InterPro"/>
</dbReference>
<gene>
    <name evidence="11" type="ORF">FYJ84_12890</name>
</gene>
<evidence type="ECO:0000256" key="4">
    <source>
        <dbReference type="ARBA" id="ARBA00012285"/>
    </source>
</evidence>
<dbReference type="InterPro" id="IPR015422">
    <property type="entry name" value="PyrdxlP-dep_Trfase_small"/>
</dbReference>
<protein>
    <recommendedName>
        <fullName evidence="4">threonine-phosphate decarboxylase</fullName>
        <ecNumber evidence="4">4.1.1.81</ecNumber>
    </recommendedName>
    <alternativeName>
        <fullName evidence="8">L-threonine-O-3-phosphate decarboxylase</fullName>
    </alternativeName>
</protein>
<comment type="caution">
    <text evidence="11">The sequence shown here is derived from an EMBL/GenBank/DDBJ whole genome shotgun (WGS) entry which is preliminary data.</text>
</comment>
<dbReference type="NCBIfam" id="TIGR01140">
    <property type="entry name" value="L_thr_O3P_dcar"/>
    <property type="match status" value="1"/>
</dbReference>
<proteinExistence type="predicted"/>
<evidence type="ECO:0000256" key="1">
    <source>
        <dbReference type="ARBA" id="ARBA00001933"/>
    </source>
</evidence>
<dbReference type="EMBL" id="VUNR01000037">
    <property type="protein sequence ID" value="MSU09869.1"/>
    <property type="molecule type" value="Genomic_DNA"/>
</dbReference>
<dbReference type="SUPFAM" id="SSF53383">
    <property type="entry name" value="PLP-dependent transferases"/>
    <property type="match status" value="1"/>
</dbReference>
<keyword evidence="7 11" id="KW-0456">Lyase</keyword>
<evidence type="ECO:0000256" key="7">
    <source>
        <dbReference type="ARBA" id="ARBA00023239"/>
    </source>
</evidence>
<feature type="domain" description="Aminotransferase class I/classII large" evidence="10">
    <location>
        <begin position="27"/>
        <end position="349"/>
    </location>
</feature>
<dbReference type="EC" id="4.1.1.81" evidence="4"/>
<evidence type="ECO:0000313" key="12">
    <source>
        <dbReference type="Proteomes" id="UP000433181"/>
    </source>
</evidence>
<dbReference type="PANTHER" id="PTHR42885:SF1">
    <property type="entry name" value="THREONINE-PHOSPHATE DECARBOXYLASE"/>
    <property type="match status" value="1"/>
</dbReference>
<dbReference type="UniPathway" id="UPA00148"/>
<accession>A0A6I2UJM1</accession>
<dbReference type="PANTHER" id="PTHR42885">
    <property type="entry name" value="HISTIDINOL-PHOSPHATE AMINOTRANSFERASE-RELATED"/>
    <property type="match status" value="1"/>
</dbReference>